<comment type="caution">
    <text evidence="6">The sequence shown here is derived from an EMBL/GenBank/DDBJ whole genome shotgun (WGS) entry which is preliminary data.</text>
</comment>
<keyword evidence="7" id="KW-1185">Reference proteome</keyword>
<reference evidence="6 7" key="1">
    <citation type="journal article" date="2019" name="Genome Biol. Evol.">
        <title>Day and night: Metabolic profiles and evolutionary relationships of six axenic non-marine cyanobacteria.</title>
        <authorList>
            <person name="Will S.E."/>
            <person name="Henke P."/>
            <person name="Boedeker C."/>
            <person name="Huang S."/>
            <person name="Brinkmann H."/>
            <person name="Rohde M."/>
            <person name="Jarek M."/>
            <person name="Friedl T."/>
            <person name="Seufert S."/>
            <person name="Schumacher M."/>
            <person name="Overmann J."/>
            <person name="Neumann-Schaal M."/>
            <person name="Petersen J."/>
        </authorList>
    </citation>
    <scope>NUCLEOTIDE SEQUENCE [LARGE SCALE GENOMIC DNA]</scope>
    <source>
        <strain evidence="6 7">PCC 6912</strain>
    </source>
</reference>
<dbReference type="InterPro" id="IPR000673">
    <property type="entry name" value="Sig_transdc_resp-reg_Me-estase"/>
</dbReference>
<dbReference type="EMBL" id="RSCJ01000004">
    <property type="protein sequence ID" value="RUR84680.1"/>
    <property type="molecule type" value="Genomic_DNA"/>
</dbReference>
<comment type="catalytic activity">
    <reaction evidence="3">
        <text>[protein]-L-glutamate 5-O-methyl ester + H2O = L-glutamyl-[protein] + methanol + H(+)</text>
        <dbReference type="Rhea" id="RHEA:23236"/>
        <dbReference type="Rhea" id="RHEA-COMP:10208"/>
        <dbReference type="Rhea" id="RHEA-COMP:10311"/>
        <dbReference type="ChEBI" id="CHEBI:15377"/>
        <dbReference type="ChEBI" id="CHEBI:15378"/>
        <dbReference type="ChEBI" id="CHEBI:17790"/>
        <dbReference type="ChEBI" id="CHEBI:29973"/>
        <dbReference type="ChEBI" id="CHEBI:82795"/>
        <dbReference type="EC" id="3.1.1.61"/>
    </reaction>
</comment>
<feature type="active site" evidence="4">
    <location>
        <position position="132"/>
    </location>
</feature>
<dbReference type="EC" id="3.1.1.61" evidence="2"/>
<evidence type="ECO:0000256" key="3">
    <source>
        <dbReference type="ARBA" id="ARBA00048267"/>
    </source>
</evidence>
<organism evidence="6 7">
    <name type="scientific">Chlorogloeopsis fritschii PCC 6912</name>
    <dbReference type="NCBI Taxonomy" id="211165"/>
    <lineage>
        <taxon>Bacteria</taxon>
        <taxon>Bacillati</taxon>
        <taxon>Cyanobacteriota</taxon>
        <taxon>Cyanophyceae</taxon>
        <taxon>Nostocales</taxon>
        <taxon>Chlorogloeopsidaceae</taxon>
        <taxon>Chlorogloeopsis</taxon>
    </lineage>
</organism>
<evidence type="ECO:0000256" key="4">
    <source>
        <dbReference type="PROSITE-ProRule" id="PRU00050"/>
    </source>
</evidence>
<accession>A0A3S5K2D2</accession>
<dbReference type="PANTHER" id="PTHR42872">
    <property type="entry name" value="PROTEIN-GLUTAMATE METHYLESTERASE/PROTEIN-GLUTAMINE GLUTAMINASE"/>
    <property type="match status" value="1"/>
</dbReference>
<dbReference type="PROSITE" id="PS50122">
    <property type="entry name" value="CHEB"/>
    <property type="match status" value="1"/>
</dbReference>
<sequence>MIYKHIVVLASSSGGLKALSQVLSSLPPDFPAPIVIVQHLSPHYPSMLAEILSRRCSIIIKEAQTGDKLEPGTVYIAPPDQHLLINLDGTLSLTHTQKVRFVRPAADVLFKSAAISFQEGVIAVVLTGKDSDGAAGVQAVKEMGGTVIAQDRASSEFFSMPDAAIRTGVVDYILPLDAIAATLLNLVSK</sequence>
<evidence type="ECO:0000256" key="2">
    <source>
        <dbReference type="ARBA" id="ARBA00039140"/>
    </source>
</evidence>
<keyword evidence="4" id="KW-0145">Chemotaxis</keyword>
<dbReference type="Pfam" id="PF01339">
    <property type="entry name" value="CheB_methylest"/>
    <property type="match status" value="1"/>
</dbReference>
<dbReference type="AlphaFoldDB" id="A0A3S5K2D2"/>
<dbReference type="GO" id="GO:0005737">
    <property type="term" value="C:cytoplasm"/>
    <property type="evidence" value="ECO:0007669"/>
    <property type="project" value="InterPro"/>
</dbReference>
<feature type="active site" evidence="4">
    <location>
        <position position="39"/>
    </location>
</feature>
<evidence type="ECO:0000256" key="1">
    <source>
        <dbReference type="ARBA" id="ARBA00022801"/>
    </source>
</evidence>
<name>A0A3S5K2D2_CHLFR</name>
<dbReference type="SUPFAM" id="SSF52738">
    <property type="entry name" value="Methylesterase CheB, C-terminal domain"/>
    <property type="match status" value="1"/>
</dbReference>
<dbReference type="PANTHER" id="PTHR42872:SF6">
    <property type="entry name" value="PROTEIN-GLUTAMATE METHYLESTERASE_PROTEIN-GLUTAMINE GLUTAMINASE"/>
    <property type="match status" value="1"/>
</dbReference>
<evidence type="ECO:0000313" key="7">
    <source>
        <dbReference type="Proteomes" id="UP000268857"/>
    </source>
</evidence>
<proteinExistence type="predicted"/>
<dbReference type="OrthoDB" id="9793421at2"/>
<evidence type="ECO:0000313" key="6">
    <source>
        <dbReference type="EMBL" id="RUR84680.1"/>
    </source>
</evidence>
<gene>
    <name evidence="6" type="primary">cheB</name>
    <name evidence="6" type="ORF">PCC6912_15750</name>
</gene>
<protein>
    <recommendedName>
        <fullName evidence="2">protein-glutamate methylesterase</fullName>
        <ecNumber evidence="2">3.1.1.61</ecNumber>
    </recommendedName>
</protein>
<feature type="active site" evidence="4">
    <location>
        <position position="12"/>
    </location>
</feature>
<dbReference type="CDD" id="cd16433">
    <property type="entry name" value="CheB"/>
    <property type="match status" value="1"/>
</dbReference>
<dbReference type="GO" id="GO:0006935">
    <property type="term" value="P:chemotaxis"/>
    <property type="evidence" value="ECO:0007669"/>
    <property type="project" value="UniProtKB-UniRule"/>
</dbReference>
<dbReference type="GO" id="GO:0008984">
    <property type="term" value="F:protein-glutamate methylesterase activity"/>
    <property type="evidence" value="ECO:0007669"/>
    <property type="project" value="UniProtKB-EC"/>
</dbReference>
<dbReference type="GO" id="GO:0000156">
    <property type="term" value="F:phosphorelay response regulator activity"/>
    <property type="evidence" value="ECO:0007669"/>
    <property type="project" value="InterPro"/>
</dbReference>
<dbReference type="STRING" id="211165.GCA_000317285_03829"/>
<dbReference type="Proteomes" id="UP000268857">
    <property type="component" value="Unassembled WGS sequence"/>
</dbReference>
<dbReference type="Gene3D" id="3.40.50.180">
    <property type="entry name" value="Methylesterase CheB, C-terminal domain"/>
    <property type="match status" value="1"/>
</dbReference>
<dbReference type="RefSeq" id="WP_016875614.1">
    <property type="nucleotide sequence ID" value="NZ_AJLN01000100.1"/>
</dbReference>
<feature type="domain" description="CheB-type methylesterase" evidence="5">
    <location>
        <begin position="1"/>
        <end position="189"/>
    </location>
</feature>
<dbReference type="InterPro" id="IPR035909">
    <property type="entry name" value="CheB_C"/>
</dbReference>
<keyword evidence="1 4" id="KW-0378">Hydrolase</keyword>
<evidence type="ECO:0000259" key="5">
    <source>
        <dbReference type="PROSITE" id="PS50122"/>
    </source>
</evidence>